<evidence type="ECO:0000313" key="2">
    <source>
        <dbReference type="Proteomes" id="UP001592581"/>
    </source>
</evidence>
<protein>
    <submittedName>
        <fullName evidence="1">Uncharacterized protein</fullName>
    </submittedName>
</protein>
<sequence length="75" mass="7870">MTITATASAAPTDRSDFRTLTVVPAAFGSLPAPTLVTLHLSGQHPVTFTREEFQDTAPADPPHAEIITALLSLNA</sequence>
<dbReference type="EMBL" id="JBEUKS010000005">
    <property type="protein sequence ID" value="MFC1439736.1"/>
    <property type="molecule type" value="Genomic_DNA"/>
</dbReference>
<proteinExistence type="predicted"/>
<gene>
    <name evidence="1" type="ORF">ABUW04_15870</name>
</gene>
<name>A0ABV6XNB8_9ACTN</name>
<reference evidence="1 2" key="1">
    <citation type="submission" date="2024-06" db="EMBL/GenBank/DDBJ databases">
        <authorList>
            <person name="Lee S.D."/>
        </authorList>
    </citation>
    <scope>NUCLEOTIDE SEQUENCE [LARGE SCALE GENOMIC DNA]</scope>
    <source>
        <strain evidence="1 2">N1-10</strain>
    </source>
</reference>
<organism evidence="1 2">
    <name type="scientific">Streptacidiphilus jeojiensis</name>
    <dbReference type="NCBI Taxonomy" id="3229225"/>
    <lineage>
        <taxon>Bacteria</taxon>
        <taxon>Bacillati</taxon>
        <taxon>Actinomycetota</taxon>
        <taxon>Actinomycetes</taxon>
        <taxon>Kitasatosporales</taxon>
        <taxon>Streptomycetaceae</taxon>
        <taxon>Streptacidiphilus</taxon>
    </lineage>
</organism>
<comment type="caution">
    <text evidence="1">The sequence shown here is derived from an EMBL/GenBank/DDBJ whole genome shotgun (WGS) entry which is preliminary data.</text>
</comment>
<dbReference type="RefSeq" id="WP_380565311.1">
    <property type="nucleotide sequence ID" value="NZ_JBEUKS010000005.1"/>
</dbReference>
<accession>A0ABV6XNB8</accession>
<dbReference type="Proteomes" id="UP001592581">
    <property type="component" value="Unassembled WGS sequence"/>
</dbReference>
<keyword evidence="2" id="KW-1185">Reference proteome</keyword>
<evidence type="ECO:0000313" key="1">
    <source>
        <dbReference type="EMBL" id="MFC1439736.1"/>
    </source>
</evidence>